<accession>A0ABD3CKC9</accession>
<comment type="caution">
    <text evidence="2">The sequence shown here is derived from an EMBL/GenBank/DDBJ whole genome shotgun (WGS) entry which is preliminary data.</text>
</comment>
<dbReference type="AlphaFoldDB" id="A0ABD3CKC9"/>
<organism evidence="2 4">
    <name type="scientific">Castilleja foliolosa</name>
    <dbReference type="NCBI Taxonomy" id="1961234"/>
    <lineage>
        <taxon>Eukaryota</taxon>
        <taxon>Viridiplantae</taxon>
        <taxon>Streptophyta</taxon>
        <taxon>Embryophyta</taxon>
        <taxon>Tracheophyta</taxon>
        <taxon>Spermatophyta</taxon>
        <taxon>Magnoliopsida</taxon>
        <taxon>eudicotyledons</taxon>
        <taxon>Gunneridae</taxon>
        <taxon>Pentapetalae</taxon>
        <taxon>asterids</taxon>
        <taxon>lamiids</taxon>
        <taxon>Lamiales</taxon>
        <taxon>Orobanchaceae</taxon>
        <taxon>Pedicularideae</taxon>
        <taxon>Castillejinae</taxon>
        <taxon>Castilleja</taxon>
    </lineage>
</organism>
<protein>
    <recommendedName>
        <fullName evidence="5">Ubiquitin-like protease family profile domain-containing protein</fullName>
    </recommendedName>
</protein>
<evidence type="ECO:0000313" key="4">
    <source>
        <dbReference type="Proteomes" id="UP001632038"/>
    </source>
</evidence>
<reference evidence="2" key="1">
    <citation type="journal article" date="2024" name="IScience">
        <title>Strigolactones Initiate the Formation of Haustorium-like Structures in Castilleja.</title>
        <authorList>
            <person name="Buerger M."/>
            <person name="Peterson D."/>
            <person name="Chory J."/>
        </authorList>
    </citation>
    <scope>NUCLEOTIDE SEQUENCE</scope>
    <source>
        <strain evidence="2">Tecolote</strain>
        <tissue evidence="2">Flower</tissue>
    </source>
</reference>
<evidence type="ECO:0000313" key="3">
    <source>
        <dbReference type="EMBL" id="KAL3639545.1"/>
    </source>
</evidence>
<feature type="region of interest" description="Disordered" evidence="1">
    <location>
        <begin position="81"/>
        <end position="105"/>
    </location>
</feature>
<evidence type="ECO:0008006" key="5">
    <source>
        <dbReference type="Google" id="ProtNLM"/>
    </source>
</evidence>
<gene>
    <name evidence="3" type="ORF">CASFOL_017452</name>
    <name evidence="2" type="ORF">CASFOL_027133</name>
</gene>
<dbReference type="EMBL" id="JAVIJP010000018">
    <property type="protein sequence ID" value="KAL3639545.1"/>
    <property type="molecule type" value="Genomic_DNA"/>
</dbReference>
<sequence>MLYWVNISEAYFSSSEEETQTIRLQFTAEDLSTIDEQHVLKLNQAKRKKAQEVQSHNKCPQRSSRGGYELLEKKMMEEKIKERQEASQDPSELIPPPSPPTRHERWKRARINTSGQYITPEVGLIAKKILAFNAYQLMKGTHSRQLKKLKWVYPKCCKRGGGDECGLFVMRHMFEIIKLDIVDSFEKVFNMEEPYSDDDIDVVPRNWAECFMELQSHDRFDELPSPDKTVV</sequence>
<reference evidence="2" key="2">
    <citation type="submission" date="2024-11" db="EMBL/GenBank/DDBJ databases">
        <authorList>
            <person name="Burger M."/>
            <person name="Chory J."/>
        </authorList>
    </citation>
    <scope>NUCLEOTIDE SEQUENCE</scope>
    <source>
        <strain evidence="2">Tecolote</strain>
        <tissue evidence="2">Flower</tissue>
    </source>
</reference>
<evidence type="ECO:0000256" key="1">
    <source>
        <dbReference type="SAM" id="MobiDB-lite"/>
    </source>
</evidence>
<evidence type="ECO:0000313" key="2">
    <source>
        <dbReference type="EMBL" id="KAL3629072.1"/>
    </source>
</evidence>
<dbReference type="Proteomes" id="UP001632038">
    <property type="component" value="Unassembled WGS sequence"/>
</dbReference>
<keyword evidence="4" id="KW-1185">Reference proteome</keyword>
<dbReference type="EMBL" id="JAVIJP010000035">
    <property type="protein sequence ID" value="KAL3629072.1"/>
    <property type="molecule type" value="Genomic_DNA"/>
</dbReference>
<proteinExistence type="predicted"/>
<name>A0ABD3CKC9_9LAMI</name>